<name>A0A1E3VJ32_9HYPH</name>
<reference evidence="1 2" key="1">
    <citation type="journal article" date="2016" name="Environ. Microbiol.">
        <title>New Methyloceanibacter diversity from North Sea sediments includes methanotroph containing solely the soluble methane monooxygenase.</title>
        <authorList>
            <person name="Vekeman B."/>
            <person name="Kerckhof F.M."/>
            <person name="Cremers G."/>
            <person name="de Vos P."/>
            <person name="Vandamme P."/>
            <person name="Boon N."/>
            <person name="Op den Camp H.J."/>
            <person name="Heylen K."/>
        </authorList>
    </citation>
    <scope>NUCLEOTIDE SEQUENCE [LARGE SCALE GENOMIC DNA]</scope>
    <source>
        <strain evidence="1 2">R-67176</strain>
    </source>
</reference>
<dbReference type="STRING" id="1774970.AUC70_11715"/>
<dbReference type="InterPro" id="IPR044000">
    <property type="entry name" value="Phage_tube_2"/>
</dbReference>
<dbReference type="EMBL" id="LPWE01000014">
    <property type="protein sequence ID" value="ODR93525.1"/>
    <property type="molecule type" value="Genomic_DNA"/>
</dbReference>
<proteinExistence type="predicted"/>
<evidence type="ECO:0000313" key="1">
    <source>
        <dbReference type="EMBL" id="ODR93525.1"/>
    </source>
</evidence>
<accession>A0A1E3VJ32</accession>
<keyword evidence="2" id="KW-1185">Reference proteome</keyword>
<sequence length="311" mass="33319">MAEPIKWRKKVILAKMEGTYGTDPTPAGANAMLMTDVSLSPMEGEDVSRELERPYLGAQSQFKVGLRAVFNGSTELVGSGAAGTAPAWGVLARACGLAEVVTPDTSVVYSPVTDDHESVTLYVWIDETLHKIVGCRGTAQMSVNAQGVPVIRWSLTGLFANPTELAQAVPDFTAWQAPKVATTANTPVFTLGGQAFVMRSFELDLGNDVQPRLLIGREEIRIVDRAEQITATVEALPLTTFDPFALAVAQTPQALALTHGTVAGRIVALAAPACELARLTGYENQQDTLEWPLRLTPLPVDGNDQFTLTLT</sequence>
<dbReference type="AlphaFoldDB" id="A0A1E3VJ32"/>
<dbReference type="Pfam" id="PF18906">
    <property type="entry name" value="Phage_tube_2"/>
    <property type="match status" value="1"/>
</dbReference>
<organism evidence="1 2">
    <name type="scientific">Methyloceanibacter stevinii</name>
    <dbReference type="NCBI Taxonomy" id="1774970"/>
    <lineage>
        <taxon>Bacteria</taxon>
        <taxon>Pseudomonadati</taxon>
        <taxon>Pseudomonadota</taxon>
        <taxon>Alphaproteobacteria</taxon>
        <taxon>Hyphomicrobiales</taxon>
        <taxon>Hyphomicrobiaceae</taxon>
        <taxon>Methyloceanibacter</taxon>
    </lineage>
</organism>
<evidence type="ECO:0000313" key="2">
    <source>
        <dbReference type="Proteomes" id="UP000094172"/>
    </source>
</evidence>
<dbReference type="Proteomes" id="UP000094172">
    <property type="component" value="Unassembled WGS sequence"/>
</dbReference>
<gene>
    <name evidence="1" type="ORF">AUC70_11715</name>
</gene>
<protein>
    <submittedName>
        <fullName evidence="1">Uncharacterized protein</fullName>
    </submittedName>
</protein>
<comment type="caution">
    <text evidence="1">The sequence shown here is derived from an EMBL/GenBank/DDBJ whole genome shotgun (WGS) entry which is preliminary data.</text>
</comment>
<dbReference type="RefSeq" id="WP_069445588.1">
    <property type="nucleotide sequence ID" value="NZ_LPWE01000014.1"/>
</dbReference>